<comment type="subcellular location">
    <subcellularLocation>
        <location evidence="1 7">Bacterial flagellum</location>
    </subcellularLocation>
    <subcellularLocation>
        <location evidence="2 7">Secreted</location>
    </subcellularLocation>
</comment>
<evidence type="ECO:0000259" key="10">
    <source>
        <dbReference type="Pfam" id="PF22638"/>
    </source>
</evidence>
<comment type="similarity">
    <text evidence="3 7">Belongs to the flagella basal body rod proteins family.</text>
</comment>
<evidence type="ECO:0000259" key="8">
    <source>
        <dbReference type="Pfam" id="PF00460"/>
    </source>
</evidence>
<evidence type="ECO:0000256" key="4">
    <source>
        <dbReference type="ARBA" id="ARBA00016244"/>
    </source>
</evidence>
<dbReference type="InterPro" id="IPR053927">
    <property type="entry name" value="FlgK_helical"/>
</dbReference>
<feature type="domain" description="Flagellar basal body rod protein N-terminal" evidence="8">
    <location>
        <begin position="8"/>
        <end position="37"/>
    </location>
</feature>
<evidence type="ECO:0000259" key="9">
    <source>
        <dbReference type="Pfam" id="PF06429"/>
    </source>
</evidence>
<dbReference type="Pfam" id="PF00460">
    <property type="entry name" value="Flg_bb_rod"/>
    <property type="match status" value="1"/>
</dbReference>
<evidence type="ECO:0000256" key="7">
    <source>
        <dbReference type="RuleBase" id="RU362065"/>
    </source>
</evidence>
<comment type="caution">
    <text evidence="11">The sequence shown here is derived from an EMBL/GenBank/DDBJ whole genome shotgun (WGS) entry which is preliminary data.</text>
</comment>
<dbReference type="InterPro" id="IPR001444">
    <property type="entry name" value="Flag_bb_rod_N"/>
</dbReference>
<gene>
    <name evidence="7 11" type="primary">flgK</name>
    <name evidence="11" type="ORF">AMD01_22215</name>
</gene>
<dbReference type="Proteomes" id="UP000037558">
    <property type="component" value="Unassembled WGS sequence"/>
</dbReference>
<dbReference type="PATRIC" id="fig|284581.3.peg.3296"/>
<keyword evidence="11" id="KW-0969">Cilium</keyword>
<dbReference type="PANTHER" id="PTHR30033">
    <property type="entry name" value="FLAGELLAR HOOK-ASSOCIATED PROTEIN 1"/>
    <property type="match status" value="1"/>
</dbReference>
<dbReference type="Pfam" id="PF22638">
    <property type="entry name" value="FlgK_D1"/>
    <property type="match status" value="1"/>
</dbReference>
<proteinExistence type="inferred from homology"/>
<dbReference type="OrthoDB" id="9802553at2"/>
<dbReference type="GO" id="GO:0005576">
    <property type="term" value="C:extracellular region"/>
    <property type="evidence" value="ECO:0007669"/>
    <property type="project" value="UniProtKB-SubCell"/>
</dbReference>
<name>A0A0M0KED3_9BACI</name>
<keyword evidence="11" id="KW-0282">Flagellum</keyword>
<dbReference type="GO" id="GO:0005198">
    <property type="term" value="F:structural molecule activity"/>
    <property type="evidence" value="ECO:0007669"/>
    <property type="project" value="UniProtKB-UniRule"/>
</dbReference>
<dbReference type="GO" id="GO:0044780">
    <property type="term" value="P:bacterial-type flagellum assembly"/>
    <property type="evidence" value="ECO:0007669"/>
    <property type="project" value="InterPro"/>
</dbReference>
<accession>A0A0M0KED3</accession>
<dbReference type="Pfam" id="PF06429">
    <property type="entry name" value="Flg_bbr_C"/>
    <property type="match status" value="1"/>
</dbReference>
<dbReference type="AlphaFoldDB" id="A0A0M0KED3"/>
<dbReference type="STRING" id="284581.AMD01_22215"/>
<dbReference type="NCBIfam" id="TIGR02492">
    <property type="entry name" value="flgK_ends"/>
    <property type="match status" value="1"/>
</dbReference>
<keyword evidence="5 7" id="KW-0964">Secreted</keyword>
<dbReference type="EMBL" id="LILC01000037">
    <property type="protein sequence ID" value="KOO37200.1"/>
    <property type="molecule type" value="Genomic_DNA"/>
</dbReference>
<keyword evidence="6 7" id="KW-0975">Bacterial flagellum</keyword>
<evidence type="ECO:0000256" key="2">
    <source>
        <dbReference type="ARBA" id="ARBA00004613"/>
    </source>
</evidence>
<organism evidence="11 12">
    <name type="scientific">Priestia koreensis</name>
    <dbReference type="NCBI Taxonomy" id="284581"/>
    <lineage>
        <taxon>Bacteria</taxon>
        <taxon>Bacillati</taxon>
        <taxon>Bacillota</taxon>
        <taxon>Bacilli</taxon>
        <taxon>Bacillales</taxon>
        <taxon>Bacillaceae</taxon>
        <taxon>Priestia</taxon>
    </lineage>
</organism>
<evidence type="ECO:0000256" key="5">
    <source>
        <dbReference type="ARBA" id="ARBA00022525"/>
    </source>
</evidence>
<evidence type="ECO:0000313" key="12">
    <source>
        <dbReference type="Proteomes" id="UP000037558"/>
    </source>
</evidence>
<feature type="domain" description="Flagellar hook-associated protein FlgK helical" evidence="10">
    <location>
        <begin position="103"/>
        <end position="386"/>
    </location>
</feature>
<dbReference type="GO" id="GO:0009424">
    <property type="term" value="C:bacterial-type flagellum hook"/>
    <property type="evidence" value="ECO:0007669"/>
    <property type="project" value="UniProtKB-UniRule"/>
</dbReference>
<evidence type="ECO:0000256" key="6">
    <source>
        <dbReference type="ARBA" id="ARBA00023143"/>
    </source>
</evidence>
<feature type="domain" description="Flagellar basal-body/hook protein C-terminal" evidence="9">
    <location>
        <begin position="502"/>
        <end position="540"/>
    </location>
</feature>
<keyword evidence="12" id="KW-1185">Reference proteome</keyword>
<evidence type="ECO:0000313" key="11">
    <source>
        <dbReference type="EMBL" id="KOO37200.1"/>
    </source>
</evidence>
<dbReference type="InterPro" id="IPR010930">
    <property type="entry name" value="Flg_bb/hook_C_dom"/>
</dbReference>
<dbReference type="PANTHER" id="PTHR30033:SF1">
    <property type="entry name" value="FLAGELLAR HOOK-ASSOCIATED PROTEIN 1"/>
    <property type="match status" value="1"/>
</dbReference>
<dbReference type="PRINTS" id="PR01005">
    <property type="entry name" value="FLGHOOKAP1"/>
</dbReference>
<keyword evidence="11" id="KW-0966">Cell projection</keyword>
<evidence type="ECO:0000256" key="3">
    <source>
        <dbReference type="ARBA" id="ARBA00009677"/>
    </source>
</evidence>
<reference evidence="12" key="1">
    <citation type="submission" date="2015-08" db="EMBL/GenBank/DDBJ databases">
        <title>Fjat-14210 dsm16467.</title>
        <authorList>
            <person name="Liu B."/>
            <person name="Wang J."/>
            <person name="Zhu Y."/>
            <person name="Liu G."/>
            <person name="Chen Q."/>
            <person name="Chen Z."/>
            <person name="Lan J."/>
            <person name="Che J."/>
            <person name="Ge C."/>
            <person name="Shi H."/>
            <person name="Pan Z."/>
            <person name="Liu X."/>
        </authorList>
    </citation>
    <scope>NUCLEOTIDE SEQUENCE [LARGE SCALE GENOMIC DNA]</scope>
    <source>
        <strain evidence="12">DSM 16467</strain>
    </source>
</reference>
<protein>
    <recommendedName>
        <fullName evidence="4 7">Flagellar hook-associated protein 1</fullName>
        <shortName evidence="7">HAP1</shortName>
    </recommendedName>
</protein>
<dbReference type="InterPro" id="IPR002371">
    <property type="entry name" value="FlgK"/>
</dbReference>
<dbReference type="SUPFAM" id="SSF64518">
    <property type="entry name" value="Phase 1 flagellin"/>
    <property type="match status" value="1"/>
</dbReference>
<sequence>MTSTFHGLEVAKRGMSTQQAALYTTGQNIANANTPGYSRQRVNFEQTEPYPAPSMNRPEIPGQMGTGVKAGSIQRVRENFLDLQYRDEQNKVGYWTARADAVTKMEDILNEPSDSGLANTMDKFWKSLQVLSTSPENSGARSVVLSNGKAVAETFQYLSNSLSAIQKDLSSQASVTVKEINSIAKQLGDINKQIKEIEPHGYLPNDLYDERDRLIDQLTGLVDVKVEMKPSTQPGVPSNASKMAEGIANIILVDGAGVEHYLVEGTKGNALSFPTVPPNSGLVDVPPETGVTKMAIVNQDGTALTNEDGTAASTATLDFNDKFPSGKLRGIIESFGYSDGTTSKGLYPEALDKLDQMAYSFGQLFNAVHQTGYELNGTDPSGKDFFSGVGAQKDAAKNIGVNLSQGSEIAVSTEPGTAGNGSNAINLSNVKSYQLNQSTITLVGTTTTIDLTAMNLPIKNGTIQSFYEAIIGQVGVDGQQANRMLDNSDKLRQSVDERRQSVSAVSLDEEMTNMIQFQHAYNAAARNITVVDEMLDKIINGMGLVGR</sequence>
<evidence type="ECO:0000256" key="1">
    <source>
        <dbReference type="ARBA" id="ARBA00004365"/>
    </source>
</evidence>
<dbReference type="RefSeq" id="WP_053403631.1">
    <property type="nucleotide sequence ID" value="NZ_LILC01000037.1"/>
</dbReference>